<name>A0A369LDP7_9ACTN</name>
<feature type="domain" description="Nitroreductase" evidence="6">
    <location>
        <begin position="9"/>
        <end position="60"/>
    </location>
</feature>
<organism evidence="7 8">
    <name type="scientific">Slackia isoflavoniconvertens</name>
    <dbReference type="NCBI Taxonomy" id="572010"/>
    <lineage>
        <taxon>Bacteria</taxon>
        <taxon>Bacillati</taxon>
        <taxon>Actinomycetota</taxon>
        <taxon>Coriobacteriia</taxon>
        <taxon>Eggerthellales</taxon>
        <taxon>Eggerthellaceae</taxon>
        <taxon>Slackia</taxon>
    </lineage>
</organism>
<dbReference type="GO" id="GO:0016491">
    <property type="term" value="F:oxidoreductase activity"/>
    <property type="evidence" value="ECO:0007669"/>
    <property type="project" value="UniProtKB-KW"/>
</dbReference>
<protein>
    <recommendedName>
        <fullName evidence="6">Nitroreductase domain-containing protein</fullName>
    </recommendedName>
</protein>
<dbReference type="InterPro" id="IPR029479">
    <property type="entry name" value="Nitroreductase"/>
</dbReference>
<comment type="cofactor">
    <cofactor evidence="1">
        <name>FMN</name>
        <dbReference type="ChEBI" id="CHEBI:58210"/>
    </cofactor>
</comment>
<gene>
    <name evidence="7" type="ORF">C1881_07205</name>
</gene>
<dbReference type="EMBL" id="PPTO01000011">
    <property type="protein sequence ID" value="RDB57763.1"/>
    <property type="molecule type" value="Genomic_DNA"/>
</dbReference>
<evidence type="ECO:0000256" key="4">
    <source>
        <dbReference type="ARBA" id="ARBA00022643"/>
    </source>
</evidence>
<accession>A0A369LDP7</accession>
<proteinExistence type="inferred from homology"/>
<feature type="domain" description="Nitroreductase" evidence="6">
    <location>
        <begin position="64"/>
        <end position="152"/>
    </location>
</feature>
<comment type="similarity">
    <text evidence="2">Belongs to the nitroreductase family.</text>
</comment>
<dbReference type="RefSeq" id="WP_114615854.1">
    <property type="nucleotide sequence ID" value="NZ_JAWQDC010000002.1"/>
</dbReference>
<evidence type="ECO:0000259" key="6">
    <source>
        <dbReference type="Pfam" id="PF00881"/>
    </source>
</evidence>
<dbReference type="PANTHER" id="PTHR43673:SF2">
    <property type="entry name" value="NITROREDUCTASE"/>
    <property type="match status" value="1"/>
</dbReference>
<evidence type="ECO:0000313" key="8">
    <source>
        <dbReference type="Proteomes" id="UP000253975"/>
    </source>
</evidence>
<evidence type="ECO:0000313" key="7">
    <source>
        <dbReference type="EMBL" id="RDB57763.1"/>
    </source>
</evidence>
<dbReference type="Pfam" id="PF00881">
    <property type="entry name" value="Nitroreductase"/>
    <property type="match status" value="2"/>
</dbReference>
<keyword evidence="5" id="KW-0560">Oxidoreductase</keyword>
<dbReference type="AlphaFoldDB" id="A0A369LDP7"/>
<dbReference type="Gene3D" id="3.40.109.10">
    <property type="entry name" value="NADH Oxidase"/>
    <property type="match status" value="1"/>
</dbReference>
<keyword evidence="3" id="KW-0285">Flavoprotein</keyword>
<dbReference type="SUPFAM" id="SSF55469">
    <property type="entry name" value="FMN-dependent nitroreductase-like"/>
    <property type="match status" value="1"/>
</dbReference>
<evidence type="ECO:0000256" key="1">
    <source>
        <dbReference type="ARBA" id="ARBA00001917"/>
    </source>
</evidence>
<dbReference type="PANTHER" id="PTHR43673">
    <property type="entry name" value="NAD(P)H NITROREDUCTASE YDGI-RELATED"/>
    <property type="match status" value="1"/>
</dbReference>
<evidence type="ECO:0000256" key="3">
    <source>
        <dbReference type="ARBA" id="ARBA00022630"/>
    </source>
</evidence>
<comment type="caution">
    <text evidence="7">The sequence shown here is derived from an EMBL/GenBank/DDBJ whole genome shotgun (WGS) entry which is preliminary data.</text>
</comment>
<sequence>MSFADLTLERYSCRKYEKRAVESEKLDAILEAGRLAPTACNNHPVRVLPCTTPELLEKAAACQPRFARDGSVFGAPVVLLVCGVDDDAWVRPYDQMNAAPIDTAIVCDQMMMQATELGLGTCWVCHFKPEIAREQFDLPEGVYPYHMLTVGYAADTIASPERRAERTIAREDFLL</sequence>
<reference evidence="7 8" key="1">
    <citation type="journal article" date="2018" name="Elife">
        <title>Discovery and characterization of a prevalent human gut bacterial enzyme sufficient for the inactivation of a family of plant toxins.</title>
        <authorList>
            <person name="Koppel N."/>
            <person name="Bisanz J.E."/>
            <person name="Pandelia M.E."/>
            <person name="Turnbaugh P.J."/>
            <person name="Balskus E.P."/>
        </authorList>
    </citation>
    <scope>NUCLEOTIDE SEQUENCE [LARGE SCALE GENOMIC DNA]</scope>
    <source>
        <strain evidence="7 8">OB21 GAM31</strain>
    </source>
</reference>
<keyword evidence="4" id="KW-0288">FMN</keyword>
<dbReference type="Proteomes" id="UP000253975">
    <property type="component" value="Unassembled WGS sequence"/>
</dbReference>
<evidence type="ECO:0000256" key="2">
    <source>
        <dbReference type="ARBA" id="ARBA00007118"/>
    </source>
</evidence>
<dbReference type="InterPro" id="IPR000415">
    <property type="entry name" value="Nitroreductase-like"/>
</dbReference>
<dbReference type="CDD" id="cd20609">
    <property type="entry name" value="nitroreductase"/>
    <property type="match status" value="1"/>
</dbReference>
<evidence type="ECO:0000256" key="5">
    <source>
        <dbReference type="ARBA" id="ARBA00023002"/>
    </source>
</evidence>